<feature type="binding site" evidence="5">
    <location>
        <position position="276"/>
    </location>
    <ligand>
        <name>substrate</name>
    </ligand>
</feature>
<sequence length="300" mass="34403">MEKFKKVAIVGGTHGNEFTGIYLIKKFEKFPQLVTKSSFETLTVLSNPEAFQVCRRYVDKDLNRCFLKEVLNSSLGFTYEENRAKFLNQTLGPKENPQVDFILDLHTTTANMGLSIILLNDHPFNIQLAAYLSSIEPKIKIYSWIEPDKESSFLNSICERGFGLEVGPIPHGTLNAHLFEQTERLILTMLDYLDKCNQNVIAKIDNTVTIYQHLKTVDYPKSKNGEIEGMIHPELQGRDYEELKPGDPLFLTFDNHTIYYKEEALVYPVFINEAAYYEKGIAMCLTTKENIQVNLQPNDQ</sequence>
<proteinExistence type="inferred from homology"/>
<dbReference type="InterPro" id="IPR055438">
    <property type="entry name" value="AstE_AspA_cat"/>
</dbReference>
<dbReference type="PANTHER" id="PTHR15162:SF7">
    <property type="entry name" value="SUCCINYLGLUTAMATE DESUCCINYLASE"/>
    <property type="match status" value="1"/>
</dbReference>
<comment type="catalytic activity">
    <reaction evidence="5">
        <text>an N-acyl-L-aspartate + H2O = a carboxylate + L-aspartate</text>
        <dbReference type="Rhea" id="RHEA:10872"/>
        <dbReference type="ChEBI" id="CHEBI:15377"/>
        <dbReference type="ChEBI" id="CHEBI:29067"/>
        <dbReference type="ChEBI" id="CHEBI:29991"/>
        <dbReference type="ChEBI" id="CHEBI:58497"/>
        <dbReference type="EC" id="3.5.1.15"/>
    </reaction>
</comment>
<protein>
    <recommendedName>
        <fullName evidence="5">Probable aspartoacylase</fullName>
        <ecNumber evidence="5">3.5.1.15</ecNumber>
    </recommendedName>
</protein>
<keyword evidence="11" id="KW-1185">Reference proteome</keyword>
<keyword evidence="2 5" id="KW-0479">Metal-binding</keyword>
<dbReference type="Gene3D" id="3.40.630.10">
    <property type="entry name" value="Zn peptidases"/>
    <property type="match status" value="1"/>
</dbReference>
<dbReference type="Proteomes" id="UP000029738">
    <property type="component" value="Unassembled WGS sequence"/>
</dbReference>
<reference evidence="10" key="1">
    <citation type="journal article" date="2015" name="Genome Announc.">
        <title>Draft Genome Sequence of Tolypothrix boutellei Strain VB521301.</title>
        <authorList>
            <person name="Chandrababunaidu M.M."/>
            <person name="Singh D."/>
            <person name="Sen D."/>
            <person name="Bhan S."/>
            <person name="Das S."/>
            <person name="Gupta A."/>
            <person name="Adhikary S.P."/>
            <person name="Tripathy S."/>
        </authorList>
    </citation>
    <scope>NUCLEOTIDE SEQUENCE</scope>
    <source>
        <strain evidence="10">VB521301</strain>
    </source>
</reference>
<evidence type="ECO:0000259" key="8">
    <source>
        <dbReference type="Pfam" id="PF04952"/>
    </source>
</evidence>
<evidence type="ECO:0000256" key="5">
    <source>
        <dbReference type="HAMAP-Rule" id="MF_00704"/>
    </source>
</evidence>
<dbReference type="CDD" id="cd06909">
    <property type="entry name" value="M14_ASPA"/>
    <property type="match status" value="1"/>
</dbReference>
<reference evidence="10" key="2">
    <citation type="submission" date="2019-11" db="EMBL/GenBank/DDBJ databases">
        <title>Improved Assembly of Tolypothrix boutellei genome.</title>
        <authorList>
            <person name="Sarangi A.N."/>
            <person name="Mukherjee M."/>
            <person name="Ghosh S."/>
            <person name="Singh D."/>
            <person name="Das A."/>
            <person name="Kant S."/>
            <person name="Prusty A."/>
            <person name="Tripathy S."/>
        </authorList>
    </citation>
    <scope>NUCLEOTIDE SEQUENCE</scope>
    <source>
        <strain evidence="10">VB521301</strain>
    </source>
</reference>
<comment type="similarity">
    <text evidence="1 5">Belongs to the AspA/AstE family. Aspartoacylase subfamily.</text>
</comment>
<dbReference type="AlphaFoldDB" id="A0A8S9TGB7"/>
<dbReference type="InterPro" id="IPR016708">
    <property type="entry name" value="Aspartoacylase"/>
</dbReference>
<feature type="binding site" evidence="5 7">
    <location>
        <position position="14"/>
    </location>
    <ligand>
        <name>Zn(2+)</name>
        <dbReference type="ChEBI" id="CHEBI:29105"/>
    </ligand>
</feature>
<dbReference type="Pfam" id="PF24827">
    <property type="entry name" value="AstE_AspA_cat"/>
    <property type="match status" value="1"/>
</dbReference>
<comment type="cofactor">
    <cofactor evidence="5 7">
        <name>Zn(2+)</name>
        <dbReference type="ChEBI" id="CHEBI:29105"/>
    </cofactor>
    <text evidence="5 7">Binds 1 zinc ion per subunit.</text>
</comment>
<keyword evidence="3 5" id="KW-0378">Hydrolase</keyword>
<dbReference type="GO" id="GO:0016788">
    <property type="term" value="F:hydrolase activity, acting on ester bonds"/>
    <property type="evidence" value="ECO:0007669"/>
    <property type="project" value="InterPro"/>
</dbReference>
<feature type="domain" description="AstE/AspA barrel-sandwich hybrid" evidence="8">
    <location>
        <begin position="207"/>
        <end position="288"/>
    </location>
</feature>
<feature type="binding site" evidence="5">
    <location>
        <position position="165"/>
    </location>
    <ligand>
        <name>substrate</name>
    </ligand>
</feature>
<feature type="active site" description="Proton donor/acceptor" evidence="6">
    <location>
        <position position="165"/>
    </location>
</feature>
<dbReference type="EMBL" id="JHEG04000001">
    <property type="protein sequence ID" value="KAF3891315.1"/>
    <property type="molecule type" value="Genomic_DNA"/>
</dbReference>
<dbReference type="GO" id="GO:0005829">
    <property type="term" value="C:cytosol"/>
    <property type="evidence" value="ECO:0007669"/>
    <property type="project" value="TreeGrafter"/>
</dbReference>
<keyword evidence="4 5" id="KW-0862">Zinc</keyword>
<dbReference type="PANTHER" id="PTHR15162">
    <property type="entry name" value="ASPARTOACYLASE"/>
    <property type="match status" value="1"/>
</dbReference>
<evidence type="ECO:0000256" key="6">
    <source>
        <dbReference type="PIRSR" id="PIRSR018001-1"/>
    </source>
</evidence>
<feature type="domain" description="Succinylglutamate desuccinylase/Aspartoacylase catalytic" evidence="9">
    <location>
        <begin position="5"/>
        <end position="193"/>
    </location>
</feature>
<dbReference type="SUPFAM" id="SSF53187">
    <property type="entry name" value="Zn-dependent exopeptidases"/>
    <property type="match status" value="1"/>
</dbReference>
<feature type="binding site" evidence="5 7">
    <location>
        <position position="17"/>
    </location>
    <ligand>
        <name>Zn(2+)</name>
        <dbReference type="ChEBI" id="CHEBI:29105"/>
    </ligand>
</feature>
<feature type="binding site" evidence="5">
    <location>
        <begin position="63"/>
        <end position="64"/>
    </location>
    <ligand>
        <name>substrate</name>
    </ligand>
</feature>
<gene>
    <name evidence="10" type="ORF">DA73_0400035815</name>
</gene>
<dbReference type="HAMAP" id="MF_00704">
    <property type="entry name" value="Aspartoacylase"/>
    <property type="match status" value="1"/>
</dbReference>
<dbReference type="PIRSF" id="PIRSF018001">
    <property type="entry name" value="Aspartoacylase"/>
    <property type="match status" value="1"/>
</dbReference>
<feature type="binding site" evidence="5">
    <location>
        <position position="56"/>
    </location>
    <ligand>
        <name>substrate</name>
    </ligand>
</feature>
<accession>A0A8S9TGB7</accession>
<dbReference type="Gene3D" id="2.20.25.160">
    <property type="match status" value="1"/>
</dbReference>
<feature type="binding site" evidence="5 7">
    <location>
        <position position="106"/>
    </location>
    <ligand>
        <name>Zn(2+)</name>
        <dbReference type="ChEBI" id="CHEBI:29105"/>
    </ligand>
</feature>
<dbReference type="RefSeq" id="WP_038082541.1">
    <property type="nucleotide sequence ID" value="NZ_JHEG04000001.1"/>
</dbReference>
<dbReference type="Pfam" id="PF04952">
    <property type="entry name" value="AstE_AspA_hybrid"/>
    <property type="match status" value="1"/>
</dbReference>
<evidence type="ECO:0000256" key="3">
    <source>
        <dbReference type="ARBA" id="ARBA00022801"/>
    </source>
</evidence>
<dbReference type="InterPro" id="IPR007036">
    <property type="entry name" value="Aste_AspA_hybrid_dom"/>
</dbReference>
<evidence type="ECO:0000256" key="7">
    <source>
        <dbReference type="PIRSR" id="PIRSR018001-3"/>
    </source>
</evidence>
<evidence type="ECO:0000313" key="11">
    <source>
        <dbReference type="Proteomes" id="UP000029738"/>
    </source>
</evidence>
<organism evidence="10 11">
    <name type="scientific">Tolypothrix bouteillei VB521301</name>
    <dbReference type="NCBI Taxonomy" id="1479485"/>
    <lineage>
        <taxon>Bacteria</taxon>
        <taxon>Bacillati</taxon>
        <taxon>Cyanobacteriota</taxon>
        <taxon>Cyanophyceae</taxon>
        <taxon>Nostocales</taxon>
        <taxon>Tolypothrichaceae</taxon>
        <taxon>Tolypothrix</taxon>
    </lineage>
</organism>
<evidence type="ECO:0000259" key="9">
    <source>
        <dbReference type="Pfam" id="PF24827"/>
    </source>
</evidence>
<dbReference type="GO" id="GO:0008270">
    <property type="term" value="F:zinc ion binding"/>
    <property type="evidence" value="ECO:0007669"/>
    <property type="project" value="UniProtKB-UniRule"/>
</dbReference>
<comment type="caution">
    <text evidence="10">The sequence shown here is derived from an EMBL/GenBank/DDBJ whole genome shotgun (WGS) entry which is preliminary data.</text>
</comment>
<evidence type="ECO:0000313" key="10">
    <source>
        <dbReference type="EMBL" id="KAF3891315.1"/>
    </source>
</evidence>
<name>A0A8S9TGB7_9CYAN</name>
<evidence type="ECO:0000256" key="1">
    <source>
        <dbReference type="ARBA" id="ARBA00006173"/>
    </source>
</evidence>
<dbReference type="NCBIfam" id="NF002601">
    <property type="entry name" value="PRK02259.1"/>
    <property type="match status" value="1"/>
</dbReference>
<dbReference type="GO" id="GO:0019807">
    <property type="term" value="F:aspartoacylase activity"/>
    <property type="evidence" value="ECO:0007669"/>
    <property type="project" value="UniProtKB-UniRule"/>
</dbReference>
<evidence type="ECO:0000256" key="2">
    <source>
        <dbReference type="ARBA" id="ARBA00022723"/>
    </source>
</evidence>
<evidence type="ECO:0000256" key="4">
    <source>
        <dbReference type="ARBA" id="ARBA00022833"/>
    </source>
</evidence>
<dbReference type="EC" id="3.5.1.15" evidence="5"/>
<dbReference type="InterPro" id="IPR050178">
    <property type="entry name" value="AspA/AstE_fam"/>
</dbReference>